<dbReference type="PANTHER" id="PTHR19842">
    <property type="entry name" value="G BETA-LIKE PROTEIN GBL"/>
    <property type="match status" value="1"/>
</dbReference>
<keyword evidence="3" id="KW-0472">Membrane</keyword>
<dbReference type="SUPFAM" id="SSF82171">
    <property type="entry name" value="DPP6 N-terminal domain-like"/>
    <property type="match status" value="1"/>
</dbReference>
<keyword evidence="3" id="KW-1133">Transmembrane helix</keyword>
<dbReference type="GO" id="GO:0032956">
    <property type="term" value="P:regulation of actin cytoskeleton organization"/>
    <property type="evidence" value="ECO:0007669"/>
    <property type="project" value="TreeGrafter"/>
</dbReference>
<evidence type="ECO:0000256" key="3">
    <source>
        <dbReference type="SAM" id="Phobius"/>
    </source>
</evidence>
<sequence length="1383" mass="152012">MARIFLSHASRDKEKAMAFLDWLKARGYDQTFLDLDPDTGIPTGADWERILYREIDRSQALVILLTRHWMDSKWCFAEFTQARALGKAVFPVIDTPAGELVVGSDLQAIDLTREPDGGMERLARALSEVALASREGFELAEGVTPFPGLEAFSEEQAAAFFGREDDVGALIERLRRTRTQGGARFIPILGASGSGKSSLMRAGLLPRLKRDANNWFVIEPFRPESDPANRLIARLLATAREVTRNTTSTRSANALQPLPLDAWREQLTSNDPEMIRAALAAIAERIRGNTGRLDANLLITIDQAEELFALADEPKCRAFMTLISHALDGKLPFLAVATLRSEYLGELQGAPGLSIRFEPYNLQPMPLERMGALVRGPARLAYMEVEDALVATLMEDAGSTDALPLIAFTLQRLYDAERASGKLTHKGYLALGDAARGLTPLDNAVRKTVEEVLPAVGWSTERDEALKLAFIPHLIQVNADGNFVRRPAMLDELPEAAWDDVRKLTEARLLVMRKQGDEGERVLVEVAHEALFRVWDRLAAWINEEKDFLVGRMRIGEIHGDWLALTEIERGQHKGLLTGVLLERARHWFNDRPDTFGADEQSYIRQSIDYADALERRAARLRRTRFLAAVAAAIIFAVASVVVGIFWDNAEEAKRRALASLNVAQSKIALDVGDVDGAVLAALTAVETIETTATRSAALTAVRELSPHLARVHNLSGHALRGLAWGNTDRISVLSDAALHLLDTGDDTGGVKTLLLDPFLGNGMADHPHQAVLVWEGPNGAGVLLFLDGSIAGRLADGRTFRVPVPEDNGKVVPRDVSALRILAPEDLAITTLPSGIDIAGKGTKIAAQVGDEYILVRHCPDLGSTPSPDCRDIWHPQRGVRALALESNGDRIAVARDETISIHGLEPGFEEIARADIDARVMAMDWAGGHAGNGNRIAVATWNKELLLLDFTDDELRVIHRHRMDSPIPQLRWSSDATRIAFACDTGARHICLVETTPGIDRHPSESAPIIQRYSGHRNTIAGLAWSPDSRQIASISVDNTLRVWTLKQDRHTHYTFRTATGARLDRIAINPVDGRIAAGDDDGDIWIWDGNGERTRFKAPTSVVAPVTDLAWNSEGHLVCVYEDKAIGYWNLRAGGFFQLFSEPGHRFRNVGVLGNGRYAVPVAGKGVALLSSSGTIVRYIPGPDTGFEPWGAVLYRGGQRLFVSYTDGSIHQWDLTEEKYAGVLVSAEVAGEGADGASRIAVSSDGRLITANRNDDKLMVYAVADGTERYRLPFDTEVTRGITKAVAFADSGKRLAALTSDGTIYVWRLEGERAGQLYRFRGVPEYLATGQMRTRPTRQQWIDKDRLVIATNTGMIQVYVLDPRGWRKRTDILYGAGVSE</sequence>
<feature type="transmembrane region" description="Helical" evidence="3">
    <location>
        <begin position="626"/>
        <end position="647"/>
    </location>
</feature>
<feature type="domain" description="TIR" evidence="4">
    <location>
        <begin position="1"/>
        <end position="132"/>
    </location>
</feature>
<dbReference type="InterPro" id="IPR035897">
    <property type="entry name" value="Toll_tir_struct_dom_sf"/>
</dbReference>
<dbReference type="InterPro" id="IPR000157">
    <property type="entry name" value="TIR_dom"/>
</dbReference>
<dbReference type="InterPro" id="IPR027417">
    <property type="entry name" value="P-loop_NTPase"/>
</dbReference>
<dbReference type="SUPFAM" id="SSF52540">
    <property type="entry name" value="P-loop containing nucleoside triphosphate hydrolases"/>
    <property type="match status" value="1"/>
</dbReference>
<dbReference type="PANTHER" id="PTHR19842:SF0">
    <property type="entry name" value="TARGET OF RAPAMYCIN COMPLEX SUBUNIT LST8"/>
    <property type="match status" value="1"/>
</dbReference>
<dbReference type="EMBL" id="CAADEW010000001">
    <property type="protein sequence ID" value="VFJ42376.1"/>
    <property type="molecule type" value="Genomic_DNA"/>
</dbReference>
<dbReference type="PROSITE" id="PS50082">
    <property type="entry name" value="WD_REPEATS_2"/>
    <property type="match status" value="1"/>
</dbReference>
<evidence type="ECO:0000256" key="2">
    <source>
        <dbReference type="PROSITE-ProRule" id="PRU00221"/>
    </source>
</evidence>
<dbReference type="Pfam" id="PF20703">
    <property type="entry name" value="nSTAND1"/>
    <property type="match status" value="1"/>
</dbReference>
<dbReference type="GO" id="GO:0031931">
    <property type="term" value="C:TORC1 complex"/>
    <property type="evidence" value="ECO:0007669"/>
    <property type="project" value="InterPro"/>
</dbReference>
<dbReference type="Gene3D" id="3.40.50.10140">
    <property type="entry name" value="Toll/interleukin-1 receptor homology (TIR) domain"/>
    <property type="match status" value="1"/>
</dbReference>
<accession>A0A450RT71</accession>
<protein>
    <submittedName>
        <fullName evidence="5">WD40 repeat</fullName>
    </submittedName>
</protein>
<dbReference type="SUPFAM" id="SSF50969">
    <property type="entry name" value="YVTN repeat-like/Quinoprotein amine dehydrogenase"/>
    <property type="match status" value="1"/>
</dbReference>
<dbReference type="InterPro" id="IPR049052">
    <property type="entry name" value="nSTAND1"/>
</dbReference>
<dbReference type="InterPro" id="IPR037588">
    <property type="entry name" value="MLST8"/>
</dbReference>
<evidence type="ECO:0000256" key="1">
    <source>
        <dbReference type="ARBA" id="ARBA00009890"/>
    </source>
</evidence>
<dbReference type="PROSITE" id="PS50294">
    <property type="entry name" value="WD_REPEATS_REGION"/>
    <property type="match status" value="1"/>
</dbReference>
<dbReference type="SMART" id="SM00255">
    <property type="entry name" value="TIR"/>
    <property type="match status" value="1"/>
</dbReference>
<dbReference type="Gene3D" id="2.130.10.10">
    <property type="entry name" value="YVTN repeat-like/Quinoprotein amine dehydrogenase"/>
    <property type="match status" value="3"/>
</dbReference>
<reference evidence="5" key="1">
    <citation type="submission" date="2019-02" db="EMBL/GenBank/DDBJ databases">
        <authorList>
            <person name="Gruber-Vodicka R. H."/>
            <person name="Seah K. B. B."/>
        </authorList>
    </citation>
    <scope>NUCLEOTIDE SEQUENCE</scope>
    <source>
        <strain evidence="5">BECK_BZ15</strain>
    </source>
</reference>
<dbReference type="InterPro" id="IPR015943">
    <property type="entry name" value="WD40/YVTN_repeat-like_dom_sf"/>
</dbReference>
<comment type="similarity">
    <text evidence="1">Belongs to the WD repeat LST8 family.</text>
</comment>
<keyword evidence="2" id="KW-0853">WD repeat</keyword>
<gene>
    <name evidence="5" type="ORF">BECKFW1821A_GA0114235_1001134</name>
</gene>
<dbReference type="InterPro" id="IPR001680">
    <property type="entry name" value="WD40_rpt"/>
</dbReference>
<dbReference type="Gene3D" id="3.40.50.300">
    <property type="entry name" value="P-loop containing nucleotide triphosphate hydrolases"/>
    <property type="match status" value="1"/>
</dbReference>
<organism evidence="5">
    <name type="scientific">Candidatus Kentrum sp. FW</name>
    <dbReference type="NCBI Taxonomy" id="2126338"/>
    <lineage>
        <taxon>Bacteria</taxon>
        <taxon>Pseudomonadati</taxon>
        <taxon>Pseudomonadota</taxon>
        <taxon>Gammaproteobacteria</taxon>
        <taxon>Candidatus Kentrum</taxon>
    </lineage>
</organism>
<proteinExistence type="inferred from homology"/>
<dbReference type="SUPFAM" id="SSF52200">
    <property type="entry name" value="Toll/Interleukin receptor TIR domain"/>
    <property type="match status" value="1"/>
</dbReference>
<dbReference type="Pfam" id="PF00400">
    <property type="entry name" value="WD40"/>
    <property type="match status" value="1"/>
</dbReference>
<dbReference type="Pfam" id="PF13676">
    <property type="entry name" value="TIR_2"/>
    <property type="match status" value="1"/>
</dbReference>
<evidence type="ECO:0000259" key="4">
    <source>
        <dbReference type="SMART" id="SM00255"/>
    </source>
</evidence>
<evidence type="ECO:0000313" key="5">
    <source>
        <dbReference type="EMBL" id="VFJ42376.1"/>
    </source>
</evidence>
<dbReference type="GO" id="GO:0031929">
    <property type="term" value="P:TOR signaling"/>
    <property type="evidence" value="ECO:0007669"/>
    <property type="project" value="InterPro"/>
</dbReference>
<feature type="repeat" description="WD" evidence="2">
    <location>
        <begin position="1015"/>
        <end position="1056"/>
    </location>
</feature>
<dbReference type="InterPro" id="IPR011044">
    <property type="entry name" value="Quino_amine_DH_bsu"/>
</dbReference>
<keyword evidence="3" id="KW-0812">Transmembrane</keyword>
<dbReference type="GO" id="GO:0031932">
    <property type="term" value="C:TORC2 complex"/>
    <property type="evidence" value="ECO:0007669"/>
    <property type="project" value="InterPro"/>
</dbReference>
<dbReference type="SMART" id="SM00320">
    <property type="entry name" value="WD40"/>
    <property type="match status" value="7"/>
</dbReference>
<name>A0A450RT71_9GAMM</name>